<evidence type="ECO:0000313" key="3">
    <source>
        <dbReference type="Proteomes" id="UP000001307"/>
    </source>
</evidence>
<gene>
    <name evidence="2" type="ORF">GSOID_T00003248001</name>
</gene>
<dbReference type="InterPro" id="IPR050620">
    <property type="entry name" value="Thioredoxin_H-type-like"/>
</dbReference>
<sequence length="132" mass="15437">MFNPCRYYENVFQSVASDFKDHARFIRVDTDKIELRKIALQEEVRTFPTISFYQSGLELVSIIGTNESRLRHFVAQYKPTVNGGEIATKKIRRVKSEDEFLELVKLGRLSVFVFYSKKCLFCQKRSQIIGKT</sequence>
<dbReference type="EMBL" id="FN653027">
    <property type="protein sequence ID" value="CBY07890.1"/>
    <property type="molecule type" value="Genomic_DNA"/>
</dbReference>
<dbReference type="OrthoDB" id="10352609at2759"/>
<evidence type="ECO:0000313" key="2">
    <source>
        <dbReference type="EMBL" id="CBY07890.1"/>
    </source>
</evidence>
<name>E4X700_OIKDI</name>
<dbReference type="CDD" id="cd02947">
    <property type="entry name" value="TRX_family"/>
    <property type="match status" value="1"/>
</dbReference>
<dbReference type="InterPro" id="IPR013766">
    <property type="entry name" value="Thioredoxin_domain"/>
</dbReference>
<reference evidence="2" key="1">
    <citation type="journal article" date="2010" name="Science">
        <title>Plasticity of animal genome architecture unmasked by rapid evolution of a pelagic tunicate.</title>
        <authorList>
            <person name="Denoeud F."/>
            <person name="Henriet S."/>
            <person name="Mungpakdee S."/>
            <person name="Aury J.M."/>
            <person name="Da Silva C."/>
            <person name="Brinkmann H."/>
            <person name="Mikhaleva J."/>
            <person name="Olsen L.C."/>
            <person name="Jubin C."/>
            <person name="Canestro C."/>
            <person name="Bouquet J.M."/>
            <person name="Danks G."/>
            <person name="Poulain J."/>
            <person name="Campsteijn C."/>
            <person name="Adamski M."/>
            <person name="Cross I."/>
            <person name="Yadetie F."/>
            <person name="Muffato M."/>
            <person name="Louis A."/>
            <person name="Butcher S."/>
            <person name="Tsagkogeorga G."/>
            <person name="Konrad A."/>
            <person name="Singh S."/>
            <person name="Jensen M.F."/>
            <person name="Cong E.H."/>
            <person name="Eikeseth-Otteraa H."/>
            <person name="Noel B."/>
            <person name="Anthouard V."/>
            <person name="Porcel B.M."/>
            <person name="Kachouri-Lafond R."/>
            <person name="Nishino A."/>
            <person name="Ugolini M."/>
            <person name="Chourrout P."/>
            <person name="Nishida H."/>
            <person name="Aasland R."/>
            <person name="Huzurbazar S."/>
            <person name="Westhof E."/>
            <person name="Delsuc F."/>
            <person name="Lehrach H."/>
            <person name="Reinhardt R."/>
            <person name="Weissenbach J."/>
            <person name="Roy S.W."/>
            <person name="Artiguenave F."/>
            <person name="Postlethwait J.H."/>
            <person name="Manak J.R."/>
            <person name="Thompson E.M."/>
            <person name="Jaillon O."/>
            <person name="Du Pasquier L."/>
            <person name="Boudinot P."/>
            <person name="Liberles D.A."/>
            <person name="Volff J.N."/>
            <person name="Philippe H."/>
            <person name="Lenhard B."/>
            <person name="Roest Crollius H."/>
            <person name="Wincker P."/>
            <person name="Chourrout D."/>
        </authorList>
    </citation>
    <scope>NUCLEOTIDE SEQUENCE [LARGE SCALE GENOMIC DNA]</scope>
</reference>
<protein>
    <recommendedName>
        <fullName evidence="1">Thioredoxin domain-containing protein</fullName>
    </recommendedName>
</protein>
<dbReference type="AlphaFoldDB" id="E4X700"/>
<organism evidence="2">
    <name type="scientific">Oikopleura dioica</name>
    <name type="common">Tunicate</name>
    <dbReference type="NCBI Taxonomy" id="34765"/>
    <lineage>
        <taxon>Eukaryota</taxon>
        <taxon>Metazoa</taxon>
        <taxon>Chordata</taxon>
        <taxon>Tunicata</taxon>
        <taxon>Appendicularia</taxon>
        <taxon>Copelata</taxon>
        <taxon>Oikopleuridae</taxon>
        <taxon>Oikopleura</taxon>
    </lineage>
</organism>
<evidence type="ECO:0000259" key="1">
    <source>
        <dbReference type="Pfam" id="PF00085"/>
    </source>
</evidence>
<dbReference type="Pfam" id="PF00085">
    <property type="entry name" value="Thioredoxin"/>
    <property type="match status" value="1"/>
</dbReference>
<dbReference type="PANTHER" id="PTHR10438:SF468">
    <property type="entry name" value="THIOREDOXIN-1-RELATED"/>
    <property type="match status" value="1"/>
</dbReference>
<dbReference type="SUPFAM" id="SSF52833">
    <property type="entry name" value="Thioredoxin-like"/>
    <property type="match status" value="1"/>
</dbReference>
<accession>E4X700</accession>
<keyword evidence="3" id="KW-1185">Reference proteome</keyword>
<dbReference type="Gene3D" id="3.40.30.10">
    <property type="entry name" value="Glutaredoxin"/>
    <property type="match status" value="1"/>
</dbReference>
<dbReference type="Proteomes" id="UP000001307">
    <property type="component" value="Unassembled WGS sequence"/>
</dbReference>
<dbReference type="PANTHER" id="PTHR10438">
    <property type="entry name" value="THIOREDOXIN"/>
    <property type="match status" value="1"/>
</dbReference>
<dbReference type="InterPro" id="IPR036249">
    <property type="entry name" value="Thioredoxin-like_sf"/>
</dbReference>
<dbReference type="InParanoid" id="E4X700"/>
<proteinExistence type="predicted"/>
<feature type="domain" description="Thioredoxin" evidence="1">
    <location>
        <begin position="4"/>
        <end position="75"/>
    </location>
</feature>